<comment type="caution">
    <text evidence="3">The sequence shown here is derived from an EMBL/GenBank/DDBJ whole genome shotgun (WGS) entry which is preliminary data.</text>
</comment>
<sequence length="265" mass="27095">MGYQRIVVGTNGSESARTAVAVAGELALRLDLGVTVVSVWKEATLKAGTDAAWAEAVTASAAEVLLEAGVPEVVRSEIPGTAGTVLLEEAARAPDTLLVIGGGGLGSSKARLLGSTANHVSHHSESDVVFTHKIPKRWTTVGLTTDGSASSIIAVRRGYDVAVALGARPFLVTSAKTDDDGADTLLEVEGAAGVDDPALFGRDVLTGVPAAEAICNAAWKYDLVVIGNRGMSGPARLLGSVANKVTHDIDTNLLLVNTTHGAVEP</sequence>
<dbReference type="Pfam" id="PF00582">
    <property type="entry name" value="Usp"/>
    <property type="match status" value="2"/>
</dbReference>
<keyword evidence="4" id="KW-1185">Reference proteome</keyword>
<accession>A0A317N8Y0</accession>
<dbReference type="AlphaFoldDB" id="A0A317N8Y0"/>
<dbReference type="PRINTS" id="PR01438">
    <property type="entry name" value="UNVRSLSTRESS"/>
</dbReference>
<dbReference type="RefSeq" id="WP_167456388.1">
    <property type="nucleotide sequence ID" value="NZ_QGTL01000010.1"/>
</dbReference>
<evidence type="ECO:0000313" key="3">
    <source>
        <dbReference type="EMBL" id="PWV71630.1"/>
    </source>
</evidence>
<dbReference type="PANTHER" id="PTHR46268">
    <property type="entry name" value="STRESS RESPONSE PROTEIN NHAX"/>
    <property type="match status" value="1"/>
</dbReference>
<dbReference type="Gene3D" id="3.40.50.12370">
    <property type="match status" value="2"/>
</dbReference>
<dbReference type="SUPFAM" id="SSF52402">
    <property type="entry name" value="Adenine nucleotide alpha hydrolases-like"/>
    <property type="match status" value="2"/>
</dbReference>
<comment type="similarity">
    <text evidence="1">Belongs to the universal stress protein A family.</text>
</comment>
<reference evidence="3 4" key="1">
    <citation type="submission" date="2018-05" db="EMBL/GenBank/DDBJ databases">
        <title>Genomic Encyclopedia of Type Strains, Phase IV (KMG-IV): sequencing the most valuable type-strain genomes for metagenomic binning, comparative biology and taxonomic classification.</title>
        <authorList>
            <person name="Goeker M."/>
        </authorList>
    </citation>
    <scope>NUCLEOTIDE SEQUENCE [LARGE SCALE GENOMIC DNA]</scope>
    <source>
        <strain evidence="3 4">DSM 44717</strain>
    </source>
</reference>
<gene>
    <name evidence="3" type="ORF">DFR69_110114</name>
</gene>
<name>A0A317N8Y0_9NOCA</name>
<dbReference type="PANTHER" id="PTHR46268:SF6">
    <property type="entry name" value="UNIVERSAL STRESS PROTEIN UP12"/>
    <property type="match status" value="1"/>
</dbReference>
<dbReference type="InterPro" id="IPR006016">
    <property type="entry name" value="UspA"/>
</dbReference>
<dbReference type="InterPro" id="IPR006015">
    <property type="entry name" value="Universal_stress_UspA"/>
</dbReference>
<organism evidence="3 4">
    <name type="scientific">Nocardia neocaledoniensis</name>
    <dbReference type="NCBI Taxonomy" id="236511"/>
    <lineage>
        <taxon>Bacteria</taxon>
        <taxon>Bacillati</taxon>
        <taxon>Actinomycetota</taxon>
        <taxon>Actinomycetes</taxon>
        <taxon>Mycobacteriales</taxon>
        <taxon>Nocardiaceae</taxon>
        <taxon>Nocardia</taxon>
    </lineage>
</organism>
<dbReference type="EMBL" id="QGTL01000010">
    <property type="protein sequence ID" value="PWV71630.1"/>
    <property type="molecule type" value="Genomic_DNA"/>
</dbReference>
<evidence type="ECO:0000256" key="1">
    <source>
        <dbReference type="ARBA" id="ARBA00008791"/>
    </source>
</evidence>
<feature type="domain" description="UspA" evidence="2">
    <location>
        <begin position="3"/>
        <end position="130"/>
    </location>
</feature>
<dbReference type="Proteomes" id="UP000246410">
    <property type="component" value="Unassembled WGS sequence"/>
</dbReference>
<evidence type="ECO:0000313" key="4">
    <source>
        <dbReference type="Proteomes" id="UP000246410"/>
    </source>
</evidence>
<protein>
    <submittedName>
        <fullName evidence="3">Nucleotide-binding universal stress UspA family protein</fullName>
    </submittedName>
</protein>
<dbReference type="CDD" id="cd00293">
    <property type="entry name" value="USP-like"/>
    <property type="match status" value="2"/>
</dbReference>
<feature type="domain" description="UspA" evidence="2">
    <location>
        <begin position="141"/>
        <end position="256"/>
    </location>
</feature>
<proteinExistence type="inferred from homology"/>
<evidence type="ECO:0000259" key="2">
    <source>
        <dbReference type="Pfam" id="PF00582"/>
    </source>
</evidence>